<evidence type="ECO:0000256" key="1">
    <source>
        <dbReference type="SAM" id="SignalP"/>
    </source>
</evidence>
<dbReference type="AlphaFoldDB" id="A0A8K0JKE4"/>
<organism evidence="2 3">
    <name type="scientific">Filobasidium floriforme</name>
    <dbReference type="NCBI Taxonomy" id="5210"/>
    <lineage>
        <taxon>Eukaryota</taxon>
        <taxon>Fungi</taxon>
        <taxon>Dikarya</taxon>
        <taxon>Basidiomycota</taxon>
        <taxon>Agaricomycotina</taxon>
        <taxon>Tremellomycetes</taxon>
        <taxon>Filobasidiales</taxon>
        <taxon>Filobasidiaceae</taxon>
        <taxon>Filobasidium</taxon>
    </lineage>
</organism>
<dbReference type="Proteomes" id="UP000812966">
    <property type="component" value="Unassembled WGS sequence"/>
</dbReference>
<protein>
    <submittedName>
        <fullName evidence="2">Uncharacterized protein</fullName>
    </submittedName>
</protein>
<evidence type="ECO:0000313" key="3">
    <source>
        <dbReference type="Proteomes" id="UP000812966"/>
    </source>
</evidence>
<evidence type="ECO:0000313" key="2">
    <source>
        <dbReference type="EMBL" id="KAG7535896.1"/>
    </source>
</evidence>
<comment type="caution">
    <text evidence="2">The sequence shown here is derived from an EMBL/GenBank/DDBJ whole genome shotgun (WGS) entry which is preliminary data.</text>
</comment>
<keyword evidence="1" id="KW-0732">Signal</keyword>
<dbReference type="PANTHER" id="PTHR34862:SF1">
    <property type="entry name" value="SPARK DOMAIN-CONTAINING PROTEIN"/>
    <property type="match status" value="1"/>
</dbReference>
<reference evidence="2" key="1">
    <citation type="submission" date="2020-04" db="EMBL/GenBank/DDBJ databases">
        <title>Analysis of mating type loci in Filobasidium floriforme.</title>
        <authorList>
            <person name="Nowrousian M."/>
        </authorList>
    </citation>
    <scope>NUCLEOTIDE SEQUENCE</scope>
    <source>
        <strain evidence="2">CBS 6242</strain>
    </source>
</reference>
<keyword evidence="3" id="KW-1185">Reference proteome</keyword>
<dbReference type="PANTHER" id="PTHR34862">
    <property type="entry name" value="SPARK DOMAIN-CONTAINING PROTEIN"/>
    <property type="match status" value="1"/>
</dbReference>
<feature type="signal peptide" evidence="1">
    <location>
        <begin position="1"/>
        <end position="19"/>
    </location>
</feature>
<gene>
    <name evidence="2" type="ORF">FFLO_03642</name>
</gene>
<accession>A0A8K0JKE4</accession>
<proteinExistence type="predicted"/>
<feature type="chain" id="PRO_5035470812" evidence="1">
    <location>
        <begin position="20"/>
        <end position="388"/>
    </location>
</feature>
<name>A0A8K0JKE4_9TREE</name>
<dbReference type="EMBL" id="JABELV010000068">
    <property type="protein sequence ID" value="KAG7535896.1"/>
    <property type="molecule type" value="Genomic_DNA"/>
</dbReference>
<sequence>MKFAATAAAATVLATGVSAQVSSPIQLLQYASRLLTAECREAVTGLVTGSELSQCLQVNNLLPILNNANTSVIPNINDYLTGLCSADACNQTTIDNATETVTTACATDLSRFGISEGLVEFIMNAYPTAREVACLSTNDTSLLMANGTSMMSNASSSMNSTSNMTTFCPTALLYKAQDYLGVNLTNNYIDSLILGANATAYQEILAIPHNGSVIADFGCNDCVAAGLEIVIRDYPQLENLTFNLNASDVEEYTNYNLTGLNQTERDNTTWTVARLYEGFCDVDVLANSSLPASINSTAYNSTEESTTSSMMSSMMMSSAAGSTATGAVASATSAVSSAVASATSLPAPVASATSAVASVLPVPSQVISAVGGAPSVPATPTKRWVKWE</sequence>